<dbReference type="AlphaFoldDB" id="A0AAC9PS89"/>
<reference evidence="3" key="1">
    <citation type="submission" date="2016-06" db="EMBL/GenBank/DDBJ databases">
        <title>Complete genome sequence of Actinoalloteichus fjordicus DSM 46855 (=ADI127-17), type strain of the new species Actinoalloteichus fjordicus.</title>
        <authorList>
            <person name="Ruckert C."/>
            <person name="Nouioui I."/>
            <person name="Willmese J."/>
            <person name="van Wezel G."/>
            <person name="Klenk H.-P."/>
            <person name="Kalinowski J."/>
            <person name="Zotchev S.B."/>
        </authorList>
    </citation>
    <scope>NUCLEOTIDE SEQUENCE [LARGE SCALE GENOMIC DNA]</scope>
    <source>
        <strain evidence="3">ADI127-7</strain>
    </source>
</reference>
<keyword evidence="3" id="KW-1185">Reference proteome</keyword>
<proteinExistence type="predicted"/>
<feature type="domain" description="TadE-like" evidence="1">
    <location>
        <begin position="2"/>
        <end position="39"/>
    </location>
</feature>
<gene>
    <name evidence="2" type="ORF">UA74_16130</name>
</gene>
<evidence type="ECO:0000313" key="2">
    <source>
        <dbReference type="EMBL" id="APU15274.1"/>
    </source>
</evidence>
<dbReference type="EMBL" id="CP016076">
    <property type="protein sequence ID" value="APU15274.1"/>
    <property type="molecule type" value="Genomic_DNA"/>
</dbReference>
<dbReference type="KEGG" id="acad:UA74_16130"/>
<protein>
    <submittedName>
        <fullName evidence="2">TadE-like protein</fullName>
    </submittedName>
</protein>
<accession>A0AAC9PS89</accession>
<name>A0AAC9PS89_9PSEU</name>
<dbReference type="Proteomes" id="UP000185511">
    <property type="component" value="Chromosome"/>
</dbReference>
<organism evidence="2 3">
    <name type="scientific">Actinoalloteichus fjordicus</name>
    <dbReference type="NCBI Taxonomy" id="1612552"/>
    <lineage>
        <taxon>Bacteria</taxon>
        <taxon>Bacillati</taxon>
        <taxon>Actinomycetota</taxon>
        <taxon>Actinomycetes</taxon>
        <taxon>Pseudonocardiales</taxon>
        <taxon>Pseudonocardiaceae</taxon>
        <taxon>Actinoalloteichus</taxon>
    </lineage>
</organism>
<sequence length="127" mass="12979">MSVELVIATPLLLLVLLLIVQFTLWSHATHLAQAAASRGLAAARIHEATAAEGHHAASSLLDSLGTATLTEISIDVDRDTDLASARITGRATSVVPGLHLPVRAAASGPVERVVPAVPGARNGGASR</sequence>
<dbReference type="InterPro" id="IPR012495">
    <property type="entry name" value="TadE-like_dom"/>
</dbReference>
<dbReference type="Pfam" id="PF07811">
    <property type="entry name" value="TadE"/>
    <property type="match status" value="1"/>
</dbReference>
<evidence type="ECO:0000259" key="1">
    <source>
        <dbReference type="Pfam" id="PF07811"/>
    </source>
</evidence>
<evidence type="ECO:0000313" key="3">
    <source>
        <dbReference type="Proteomes" id="UP000185511"/>
    </source>
</evidence>